<dbReference type="Proteomes" id="UP000029500">
    <property type="component" value="Chromosome"/>
</dbReference>
<dbReference type="InterPro" id="IPR002129">
    <property type="entry name" value="PyrdxlP-dep_de-COase"/>
</dbReference>
<dbReference type="InterPro" id="IPR015424">
    <property type="entry name" value="PyrdxlP-dep_Trfase"/>
</dbReference>
<accession>A0A089M313</accession>
<dbReference type="GO" id="GO:0019752">
    <property type="term" value="P:carboxylic acid metabolic process"/>
    <property type="evidence" value="ECO:0007669"/>
    <property type="project" value="InterPro"/>
</dbReference>
<dbReference type="Gene3D" id="3.90.1150.170">
    <property type="match status" value="1"/>
</dbReference>
<dbReference type="EMBL" id="CP009287">
    <property type="protein sequence ID" value="AIQ68156.1"/>
    <property type="molecule type" value="Genomic_DNA"/>
</dbReference>
<keyword evidence="4 6" id="KW-0663">Pyridoxal phosphate</keyword>
<name>A0A089M313_9BACL</name>
<dbReference type="GO" id="GO:0005737">
    <property type="term" value="C:cytoplasm"/>
    <property type="evidence" value="ECO:0007669"/>
    <property type="project" value="TreeGrafter"/>
</dbReference>
<dbReference type="OrthoDB" id="9803665at2"/>
<evidence type="ECO:0000256" key="2">
    <source>
        <dbReference type="ARBA" id="ARBA00009533"/>
    </source>
</evidence>
<dbReference type="AlphaFoldDB" id="A0A089M313"/>
<dbReference type="PANTHER" id="PTHR45677">
    <property type="entry name" value="GLUTAMATE DECARBOXYLASE-RELATED"/>
    <property type="match status" value="1"/>
</dbReference>
<evidence type="ECO:0000313" key="9">
    <source>
        <dbReference type="Proteomes" id="UP000029500"/>
    </source>
</evidence>
<keyword evidence="3" id="KW-0210">Decarboxylase</keyword>
<dbReference type="HOGENOM" id="CLU_045538_0_0_9"/>
<dbReference type="GO" id="GO:0030170">
    <property type="term" value="F:pyridoxal phosphate binding"/>
    <property type="evidence" value="ECO:0007669"/>
    <property type="project" value="InterPro"/>
</dbReference>
<dbReference type="Gene3D" id="3.40.640.10">
    <property type="entry name" value="Type I PLP-dependent aspartate aminotransferase-like (Major domain)"/>
    <property type="match status" value="1"/>
</dbReference>
<evidence type="ECO:0000256" key="1">
    <source>
        <dbReference type="ARBA" id="ARBA00001933"/>
    </source>
</evidence>
<evidence type="ECO:0000256" key="3">
    <source>
        <dbReference type="ARBA" id="ARBA00022793"/>
    </source>
</evidence>
<evidence type="ECO:0000256" key="4">
    <source>
        <dbReference type="ARBA" id="ARBA00022898"/>
    </source>
</evidence>
<evidence type="ECO:0008006" key="10">
    <source>
        <dbReference type="Google" id="ProtNLM"/>
    </source>
</evidence>
<comment type="similarity">
    <text evidence="2 7">Belongs to the group II decarboxylase family.</text>
</comment>
<dbReference type="eggNOG" id="COG0076">
    <property type="taxonomic scope" value="Bacteria"/>
</dbReference>
<gene>
    <name evidence="8" type="ORF">PGRAT_11420</name>
</gene>
<dbReference type="KEGG" id="pgm:PGRAT_11420"/>
<dbReference type="PANTHER" id="PTHR45677:SF8">
    <property type="entry name" value="CYSTEINE SULFINIC ACID DECARBOXYLASE"/>
    <property type="match status" value="1"/>
</dbReference>
<evidence type="ECO:0000256" key="5">
    <source>
        <dbReference type="ARBA" id="ARBA00023239"/>
    </source>
</evidence>
<feature type="modified residue" description="N6-(pyridoxal phosphate)lysine" evidence="6">
    <location>
        <position position="334"/>
    </location>
</feature>
<dbReference type="GO" id="GO:0004058">
    <property type="term" value="F:aromatic-L-amino-acid decarboxylase activity"/>
    <property type="evidence" value="ECO:0007669"/>
    <property type="project" value="UniProtKB-ARBA"/>
</dbReference>
<comment type="cofactor">
    <cofactor evidence="1 6 7">
        <name>pyridoxal 5'-phosphate</name>
        <dbReference type="ChEBI" id="CHEBI:597326"/>
    </cofactor>
</comment>
<dbReference type="Pfam" id="PF00282">
    <property type="entry name" value="Pyridoxal_deC"/>
    <property type="match status" value="1"/>
</dbReference>
<dbReference type="InterPro" id="IPR015421">
    <property type="entry name" value="PyrdxlP-dep_Trfase_major"/>
</dbReference>
<dbReference type="STRING" id="189425.PGRAT_11420"/>
<sequence>MAVSSGFRPTTDDLVLSSGNKEIFMNMFMQLMKKGVEFKLREPVINFVEPGELNGILDRFTVKQEGIELVELLNDFETLGKYSLNFSSANFLAQPDSGNSIAGLLGEIGKVFLQQNTVNYEYSPAATLLEIKLLTLLRGIIGYQVLPNPELLAVNSGGAFTFGGYGSNMSCLLAAREKLKEKLRAQGKIFNPRRTKVIAAVPFAHYSLRRSLDILGLGNKDLSDIQLAENGLDREATIHVETEHFRMNISDLERKIVEAEADGTDIMAIYAIAGESRAMGFDQLAEIAELARKHDIWLHVDACQGGQCLFSPKLRRTLLNGIEQCDSIALDPHKVFLLPYNLSAFFLKNPKDLYLLPKGSSIISNEDDSLGKFTPGIGSKGFISLKLYFMLRHWGLENVGLEIDRRHALAIRTVDMTGQFEQLVVLNPEPQHNSVMLMYKTPGYRHDHLLFNQVNQKIHKRMTEQGTYMVHTFPSIDDESVISSDKSVQFYPLRLMFGNPNSTEENILGCLKTIIDLGDEILREHNVE</sequence>
<proteinExistence type="inferred from homology"/>
<dbReference type="SUPFAM" id="SSF53383">
    <property type="entry name" value="PLP-dependent transferases"/>
    <property type="match status" value="1"/>
</dbReference>
<reference evidence="8 9" key="1">
    <citation type="submission" date="2014-08" db="EMBL/GenBank/DDBJ databases">
        <title>Comparative genomics of the Paenibacillus odorifer group.</title>
        <authorList>
            <person name="den Bakker H.C."/>
            <person name="Tsai Y.-C."/>
            <person name="Martin N."/>
            <person name="Korlach J."/>
            <person name="Wiedmann M."/>
        </authorList>
    </citation>
    <scope>NUCLEOTIDE SEQUENCE [LARGE SCALE GENOMIC DNA]</scope>
    <source>
        <strain evidence="8 9">DSM 15220</strain>
    </source>
</reference>
<organism evidence="8 9">
    <name type="scientific">Paenibacillus graminis</name>
    <dbReference type="NCBI Taxonomy" id="189425"/>
    <lineage>
        <taxon>Bacteria</taxon>
        <taxon>Bacillati</taxon>
        <taxon>Bacillota</taxon>
        <taxon>Bacilli</taxon>
        <taxon>Bacillales</taxon>
        <taxon>Paenibacillaceae</taxon>
        <taxon>Paenibacillus</taxon>
    </lineage>
</organism>
<evidence type="ECO:0000256" key="6">
    <source>
        <dbReference type="PIRSR" id="PIRSR602129-50"/>
    </source>
</evidence>
<keyword evidence="9" id="KW-1185">Reference proteome</keyword>
<evidence type="ECO:0000256" key="7">
    <source>
        <dbReference type="RuleBase" id="RU000382"/>
    </source>
</evidence>
<evidence type="ECO:0000313" key="8">
    <source>
        <dbReference type="EMBL" id="AIQ68156.1"/>
    </source>
</evidence>
<dbReference type="RefSeq" id="WP_025705617.1">
    <property type="nucleotide sequence ID" value="NZ_CP009287.1"/>
</dbReference>
<keyword evidence="5 7" id="KW-0456">Lyase</keyword>
<protein>
    <recommendedName>
        <fullName evidence="10">Pyridoxal-dependent decarboxylase</fullName>
    </recommendedName>
</protein>